<dbReference type="SUPFAM" id="SSF56235">
    <property type="entry name" value="N-terminal nucleophile aminohydrolases (Ntn hydrolases)"/>
    <property type="match status" value="1"/>
</dbReference>
<dbReference type="GO" id="GO:0036374">
    <property type="term" value="F:glutathione hydrolase activity"/>
    <property type="evidence" value="ECO:0007669"/>
    <property type="project" value="InterPro"/>
</dbReference>
<sequence length="329" mass="35925">MQFSVIKAIPVIKCDAMTFDPMTDILKAGGNAVDSAIATLIGIGVVNPQSSGIGGSCLMTIYDASLKKAFSIDARGTAPSASNSTMFIGKSEDAVLGWKASILPGEIHGFWTAFKQFGSGRISWKDIFEPSIKLARRGFPVSKSLALVLKQKEKDIFGDEHMRNHFVNPKTKNLFEEGEIIKRETLANTLELIGNAEDPVKLFYQDGIIAKTIAKEFKENGGIITAEDLANFKAIVDENPLQSSLALNESDLIMCGPPPPSSFGITSAIVGIMAEFYNGKQDDDGTLNDTKVYHRLIEAQKFAYSYRTKFADPDFSKEALEVSQKMMKS</sequence>
<name>A0A914ZDQ3_9BILA</name>
<dbReference type="GO" id="GO:0016746">
    <property type="term" value="F:acyltransferase activity"/>
    <property type="evidence" value="ECO:0007669"/>
    <property type="project" value="UniProtKB-KW"/>
</dbReference>
<dbReference type="Gene3D" id="1.10.246.130">
    <property type="match status" value="1"/>
</dbReference>
<accession>A0A914ZDQ3</accession>
<evidence type="ECO:0000313" key="8">
    <source>
        <dbReference type="WBParaSite" id="PSU_v2.g8404.t1"/>
    </source>
</evidence>
<evidence type="ECO:0000313" key="7">
    <source>
        <dbReference type="Proteomes" id="UP000887577"/>
    </source>
</evidence>
<dbReference type="GO" id="GO:0006751">
    <property type="term" value="P:glutathione catabolic process"/>
    <property type="evidence" value="ECO:0007669"/>
    <property type="project" value="InterPro"/>
</dbReference>
<dbReference type="InterPro" id="IPR000101">
    <property type="entry name" value="GGT_peptidase"/>
</dbReference>
<keyword evidence="5" id="KW-0012">Acyltransferase</keyword>
<dbReference type="Proteomes" id="UP000887577">
    <property type="component" value="Unplaced"/>
</dbReference>
<dbReference type="FunFam" id="1.10.246.130:FF:000005">
    <property type="entry name" value="Gamma-glutamyltranspeptidase 1, putative"/>
    <property type="match status" value="1"/>
</dbReference>
<dbReference type="GO" id="GO:0006508">
    <property type="term" value="P:proteolysis"/>
    <property type="evidence" value="ECO:0007669"/>
    <property type="project" value="UniProtKB-KW"/>
</dbReference>
<dbReference type="PRINTS" id="PR01210">
    <property type="entry name" value="GGTRANSPTASE"/>
</dbReference>
<dbReference type="Pfam" id="PF01019">
    <property type="entry name" value="G_glu_transpept"/>
    <property type="match status" value="1"/>
</dbReference>
<dbReference type="InterPro" id="IPR029055">
    <property type="entry name" value="Ntn_hydrolases_N"/>
</dbReference>
<evidence type="ECO:0000256" key="4">
    <source>
        <dbReference type="ARBA" id="ARBA00023180"/>
    </source>
</evidence>
<organism evidence="7 8">
    <name type="scientific">Panagrolaimus superbus</name>
    <dbReference type="NCBI Taxonomy" id="310955"/>
    <lineage>
        <taxon>Eukaryota</taxon>
        <taxon>Metazoa</taxon>
        <taxon>Ecdysozoa</taxon>
        <taxon>Nematoda</taxon>
        <taxon>Chromadorea</taxon>
        <taxon>Rhabditida</taxon>
        <taxon>Tylenchina</taxon>
        <taxon>Panagrolaimomorpha</taxon>
        <taxon>Panagrolaimoidea</taxon>
        <taxon>Panagrolaimidae</taxon>
        <taxon>Panagrolaimus</taxon>
    </lineage>
</organism>
<dbReference type="GO" id="GO:0005886">
    <property type="term" value="C:plasma membrane"/>
    <property type="evidence" value="ECO:0007669"/>
    <property type="project" value="TreeGrafter"/>
</dbReference>
<dbReference type="PANTHER" id="PTHR11686:SF9">
    <property type="entry name" value="RE13973P"/>
    <property type="match status" value="1"/>
</dbReference>
<keyword evidence="1" id="KW-0645">Protease</keyword>
<keyword evidence="7" id="KW-1185">Reference proteome</keyword>
<evidence type="ECO:0000256" key="1">
    <source>
        <dbReference type="ARBA" id="ARBA00022670"/>
    </source>
</evidence>
<dbReference type="AlphaFoldDB" id="A0A914ZDQ3"/>
<feature type="binding site" evidence="6">
    <location>
        <position position="75"/>
    </location>
    <ligand>
        <name>L-glutamate</name>
        <dbReference type="ChEBI" id="CHEBI:29985"/>
    </ligand>
</feature>
<evidence type="ECO:0000256" key="2">
    <source>
        <dbReference type="ARBA" id="ARBA00022679"/>
    </source>
</evidence>
<protein>
    <submittedName>
        <fullName evidence="8">Gamma-glutamyltransferase</fullName>
    </submittedName>
</protein>
<dbReference type="PANTHER" id="PTHR11686">
    <property type="entry name" value="GAMMA GLUTAMYL TRANSPEPTIDASE"/>
    <property type="match status" value="1"/>
</dbReference>
<keyword evidence="3" id="KW-0378">Hydrolase</keyword>
<keyword evidence="2" id="KW-0808">Transferase</keyword>
<evidence type="ECO:0000256" key="6">
    <source>
        <dbReference type="PIRSR" id="PIRSR600101-2"/>
    </source>
</evidence>
<dbReference type="WBParaSite" id="PSU_v2.g8404.t1">
    <property type="protein sequence ID" value="PSU_v2.g8404.t1"/>
    <property type="gene ID" value="PSU_v2.g8404"/>
</dbReference>
<proteinExistence type="predicted"/>
<dbReference type="InterPro" id="IPR043138">
    <property type="entry name" value="GGT_lsub"/>
</dbReference>
<evidence type="ECO:0000256" key="3">
    <source>
        <dbReference type="ARBA" id="ARBA00022801"/>
    </source>
</evidence>
<reference evidence="8" key="1">
    <citation type="submission" date="2022-11" db="UniProtKB">
        <authorList>
            <consortium name="WormBaseParasite"/>
        </authorList>
    </citation>
    <scope>IDENTIFICATION</scope>
</reference>
<evidence type="ECO:0000256" key="5">
    <source>
        <dbReference type="ARBA" id="ARBA00023315"/>
    </source>
</evidence>
<keyword evidence="4" id="KW-0325">Glycoprotein</keyword>